<protein>
    <recommendedName>
        <fullName evidence="3">Chloramphenicol acetyltransferase</fullName>
        <ecNumber evidence="2">2.3.1.28</ecNumber>
    </recommendedName>
</protein>
<organism evidence="13 14">
    <name type="scientific">Pseudomonas fluorescens</name>
    <dbReference type="NCBI Taxonomy" id="294"/>
    <lineage>
        <taxon>Bacteria</taxon>
        <taxon>Pseudomonadati</taxon>
        <taxon>Pseudomonadota</taxon>
        <taxon>Gammaproteobacteria</taxon>
        <taxon>Pseudomonadales</taxon>
        <taxon>Pseudomonadaceae</taxon>
        <taxon>Pseudomonas</taxon>
    </lineage>
</organism>
<accession>A0A5E7I4G0</accession>
<dbReference type="PANTHER" id="PTHR43300:SF12">
    <property type="entry name" value="CHLORAMPHENICOL ACETYLTRANSFERASE"/>
    <property type="match status" value="1"/>
</dbReference>
<dbReference type="InterPro" id="IPR011004">
    <property type="entry name" value="Trimer_LpxA-like_sf"/>
</dbReference>
<dbReference type="GO" id="GO:0008811">
    <property type="term" value="F:chloramphenicol O-acetyltransferase activity"/>
    <property type="evidence" value="ECO:0007669"/>
    <property type="project" value="UniProtKB-EC"/>
</dbReference>
<evidence type="ECO:0000256" key="2">
    <source>
        <dbReference type="ARBA" id="ARBA00013235"/>
    </source>
</evidence>
<evidence type="ECO:0000256" key="8">
    <source>
        <dbReference type="ARBA" id="ARBA00023098"/>
    </source>
</evidence>
<keyword evidence="4" id="KW-0444">Lipid biosynthesis</keyword>
<keyword evidence="10 13" id="KW-0012">Acyltransferase</keyword>
<dbReference type="CDD" id="cd03349">
    <property type="entry name" value="LbH_XAT"/>
    <property type="match status" value="1"/>
</dbReference>
<evidence type="ECO:0000313" key="14">
    <source>
        <dbReference type="Proteomes" id="UP000377224"/>
    </source>
</evidence>
<dbReference type="GO" id="GO:0046677">
    <property type="term" value="P:response to antibiotic"/>
    <property type="evidence" value="ECO:0007669"/>
    <property type="project" value="UniProtKB-KW"/>
</dbReference>
<dbReference type="GO" id="GO:0009245">
    <property type="term" value="P:lipid A biosynthetic process"/>
    <property type="evidence" value="ECO:0007669"/>
    <property type="project" value="UniProtKB-KW"/>
</dbReference>
<keyword evidence="6 13" id="KW-0808">Transferase</keyword>
<sequence>MKIIDSVRDHFWKKWIRQHDCKVAGGIFSLHKRSRLILEEHVSIGHVVIESKQLAIGAHTYIRSDCVLSAVSSIGRFCSISTRCFIGQQKSSHPTDWLSSHPFQYTGTALTFDPVVADVTIGHDVWIGHSAMILEGVQIGTGAIIATRALVTQDVPPYAIVAGTPAKIIKYRHDPDTIEKLLASEWWNVDVNVLQTLPLDDPEAALIQLQGMPLKQATYRKIEVSRKNTAVLPATPLLVIAAPMQKMPESIVNPGVAPCSQSCAGSPALPPQSELPPLAGRG</sequence>
<evidence type="ECO:0000313" key="13">
    <source>
        <dbReference type="EMBL" id="VVO71214.1"/>
    </source>
</evidence>
<dbReference type="InterPro" id="IPR018357">
    <property type="entry name" value="Hexapep_transf_CS"/>
</dbReference>
<evidence type="ECO:0000256" key="1">
    <source>
        <dbReference type="ARBA" id="ARBA00007274"/>
    </source>
</evidence>
<evidence type="ECO:0000256" key="9">
    <source>
        <dbReference type="ARBA" id="ARBA00023251"/>
    </source>
</evidence>
<keyword evidence="9" id="KW-0046">Antibiotic resistance</keyword>
<dbReference type="SUPFAM" id="SSF51161">
    <property type="entry name" value="Trimeric LpxA-like enzymes"/>
    <property type="match status" value="1"/>
</dbReference>
<comment type="catalytic activity">
    <reaction evidence="11">
        <text>chloramphenicol + acetyl-CoA = chloramphenicol 3-acetate + CoA</text>
        <dbReference type="Rhea" id="RHEA:18421"/>
        <dbReference type="ChEBI" id="CHEBI:16730"/>
        <dbReference type="ChEBI" id="CHEBI:17698"/>
        <dbReference type="ChEBI" id="CHEBI:57287"/>
        <dbReference type="ChEBI" id="CHEBI:57288"/>
        <dbReference type="EC" id="2.3.1.28"/>
    </reaction>
</comment>
<evidence type="ECO:0000256" key="7">
    <source>
        <dbReference type="ARBA" id="ARBA00022737"/>
    </source>
</evidence>
<dbReference type="InterPro" id="IPR050179">
    <property type="entry name" value="Trans_hexapeptide_repeat"/>
</dbReference>
<name>A0A5E7I4G0_PSEFL</name>
<feature type="region of interest" description="Disordered" evidence="12">
    <location>
        <begin position="262"/>
        <end position="282"/>
    </location>
</feature>
<dbReference type="Pfam" id="PF00132">
    <property type="entry name" value="Hexapep"/>
    <property type="match status" value="1"/>
</dbReference>
<evidence type="ECO:0000256" key="11">
    <source>
        <dbReference type="ARBA" id="ARBA00047633"/>
    </source>
</evidence>
<evidence type="ECO:0000256" key="10">
    <source>
        <dbReference type="ARBA" id="ARBA00023315"/>
    </source>
</evidence>
<evidence type="ECO:0000256" key="3">
    <source>
        <dbReference type="ARBA" id="ARBA00020291"/>
    </source>
</evidence>
<gene>
    <name evidence="13" type="primary">dapH_2</name>
    <name evidence="13" type="ORF">PS896_01338</name>
</gene>
<keyword evidence="7" id="KW-0677">Repeat</keyword>
<dbReference type="Gene3D" id="2.160.10.10">
    <property type="entry name" value="Hexapeptide repeat proteins"/>
    <property type="match status" value="1"/>
</dbReference>
<dbReference type="PROSITE" id="PS00101">
    <property type="entry name" value="HEXAPEP_TRANSFERASES"/>
    <property type="match status" value="1"/>
</dbReference>
<dbReference type="AlphaFoldDB" id="A0A5E7I4G0"/>
<dbReference type="EC" id="2.3.1.28" evidence="2"/>
<comment type="similarity">
    <text evidence="1">Belongs to the transferase hexapeptide repeat family.</text>
</comment>
<proteinExistence type="inferred from homology"/>
<dbReference type="InterPro" id="IPR001451">
    <property type="entry name" value="Hexapep"/>
</dbReference>
<evidence type="ECO:0000256" key="12">
    <source>
        <dbReference type="SAM" id="MobiDB-lite"/>
    </source>
</evidence>
<evidence type="ECO:0000256" key="6">
    <source>
        <dbReference type="ARBA" id="ARBA00022679"/>
    </source>
</evidence>
<dbReference type="GO" id="GO:0016020">
    <property type="term" value="C:membrane"/>
    <property type="evidence" value="ECO:0007669"/>
    <property type="project" value="GOC"/>
</dbReference>
<keyword evidence="8" id="KW-0443">Lipid metabolism</keyword>
<reference evidence="13 14" key="1">
    <citation type="submission" date="2019-09" db="EMBL/GenBank/DDBJ databases">
        <authorList>
            <person name="Chandra G."/>
            <person name="Truman W A."/>
        </authorList>
    </citation>
    <scope>NUCLEOTIDE SEQUENCE [LARGE SCALE GENOMIC DNA]</scope>
    <source>
        <strain evidence="13">PS896</strain>
    </source>
</reference>
<keyword evidence="5" id="KW-0441">Lipid A biosynthesis</keyword>
<evidence type="ECO:0000256" key="5">
    <source>
        <dbReference type="ARBA" id="ARBA00022556"/>
    </source>
</evidence>
<evidence type="ECO:0000256" key="4">
    <source>
        <dbReference type="ARBA" id="ARBA00022516"/>
    </source>
</evidence>
<dbReference type="PANTHER" id="PTHR43300">
    <property type="entry name" value="ACETYLTRANSFERASE"/>
    <property type="match status" value="1"/>
</dbReference>
<dbReference type="Proteomes" id="UP000377224">
    <property type="component" value="Unassembled WGS sequence"/>
</dbReference>
<dbReference type="EMBL" id="CABVIN010000001">
    <property type="protein sequence ID" value="VVO71214.1"/>
    <property type="molecule type" value="Genomic_DNA"/>
</dbReference>